<evidence type="ECO:0000256" key="1">
    <source>
        <dbReference type="SAM" id="MobiDB-lite"/>
    </source>
</evidence>
<keyword evidence="5" id="KW-1185">Reference proteome</keyword>
<dbReference type="EMBL" id="MEHJ01000001">
    <property type="protein sequence ID" value="OEJ26711.1"/>
    <property type="molecule type" value="Genomic_DNA"/>
</dbReference>
<comment type="caution">
    <text evidence="4">The sequence shown here is derived from an EMBL/GenBank/DDBJ whole genome shotgun (WGS) entry which is preliminary data.</text>
</comment>
<evidence type="ECO:0000256" key="2">
    <source>
        <dbReference type="SAM" id="SignalP"/>
    </source>
</evidence>
<dbReference type="InterPro" id="IPR013830">
    <property type="entry name" value="SGNH_hydro"/>
</dbReference>
<keyword evidence="4" id="KW-0378">Hydrolase</keyword>
<feature type="domain" description="SGNH hydrolase-type esterase" evidence="3">
    <location>
        <begin position="230"/>
        <end position="410"/>
    </location>
</feature>
<evidence type="ECO:0000259" key="3">
    <source>
        <dbReference type="Pfam" id="PF13472"/>
    </source>
</evidence>
<proteinExistence type="predicted"/>
<gene>
    <name evidence="4" type="ORF">AS594_21670</name>
</gene>
<dbReference type="STRING" id="285458.BGM19_15295"/>
<feature type="region of interest" description="Disordered" evidence="1">
    <location>
        <begin position="31"/>
        <end position="54"/>
    </location>
</feature>
<dbReference type="Pfam" id="PF13472">
    <property type="entry name" value="Lipase_GDSL_2"/>
    <property type="match status" value="1"/>
</dbReference>
<reference evidence="4 5" key="1">
    <citation type="submission" date="2016-08" db="EMBL/GenBank/DDBJ databases">
        <title>Complete genome sequence of Streptomyces agglomeratus strain 6-3-2, a novel anti-MRSA actinomycete isolated from Wuli of Tebit, China.</title>
        <authorList>
            <person name="Chen X."/>
        </authorList>
    </citation>
    <scope>NUCLEOTIDE SEQUENCE [LARGE SCALE GENOMIC DNA]</scope>
    <source>
        <strain evidence="4 5">6-3-2</strain>
    </source>
</reference>
<evidence type="ECO:0000313" key="5">
    <source>
        <dbReference type="Proteomes" id="UP000095759"/>
    </source>
</evidence>
<dbReference type="InterPro" id="IPR036514">
    <property type="entry name" value="SGNH_hydro_sf"/>
</dbReference>
<name>A0A1E5PAX6_9ACTN</name>
<evidence type="ECO:0000313" key="4">
    <source>
        <dbReference type="EMBL" id="OEJ26711.1"/>
    </source>
</evidence>
<organism evidence="4 5">
    <name type="scientific">Streptomyces agglomeratus</name>
    <dbReference type="NCBI Taxonomy" id="285458"/>
    <lineage>
        <taxon>Bacteria</taxon>
        <taxon>Bacillati</taxon>
        <taxon>Actinomycetota</taxon>
        <taxon>Actinomycetes</taxon>
        <taxon>Kitasatosporales</taxon>
        <taxon>Streptomycetaceae</taxon>
        <taxon>Streptomyces</taxon>
    </lineage>
</organism>
<dbReference type="RefSeq" id="WP_069935250.1">
    <property type="nucleotide sequence ID" value="NZ_MEHJ01000001.1"/>
</dbReference>
<protein>
    <submittedName>
        <fullName evidence="4">SGNH hydrolase</fullName>
    </submittedName>
</protein>
<dbReference type="OrthoDB" id="1828825at2"/>
<accession>A0A1E5PAX6</accession>
<dbReference type="CDD" id="cd01830">
    <property type="entry name" value="XynE_like"/>
    <property type="match status" value="1"/>
</dbReference>
<feature type="chain" id="PRO_5039119559" evidence="2">
    <location>
        <begin position="27"/>
        <end position="430"/>
    </location>
</feature>
<dbReference type="PANTHER" id="PTHR43784:SF2">
    <property type="entry name" value="GDSL-LIKE LIPASE_ACYLHYDROLASE, PUTATIVE (AFU_ORTHOLOGUE AFUA_2G00820)-RELATED"/>
    <property type="match status" value="1"/>
</dbReference>
<dbReference type="Gene3D" id="3.40.50.1110">
    <property type="entry name" value="SGNH hydrolase"/>
    <property type="match status" value="1"/>
</dbReference>
<keyword evidence="2" id="KW-0732">Signal</keyword>
<feature type="signal peptide" evidence="2">
    <location>
        <begin position="1"/>
        <end position="26"/>
    </location>
</feature>
<dbReference type="GO" id="GO:0016787">
    <property type="term" value="F:hydrolase activity"/>
    <property type="evidence" value="ECO:0007669"/>
    <property type="project" value="UniProtKB-KW"/>
</dbReference>
<dbReference type="AlphaFoldDB" id="A0A1E5PAX6"/>
<dbReference type="Proteomes" id="UP000095759">
    <property type="component" value="Unassembled WGS sequence"/>
</dbReference>
<dbReference type="InterPro" id="IPR053140">
    <property type="entry name" value="GDSL_Rv0518-like"/>
</dbReference>
<sequence>MTKRNGYALLAALAAVVVLISGAIFAGATLGGHGPDDDTQARPRTPLRSAAPATSASWIGTWSTAPAFAEPGTEQGFPRHSIRNVVHTSIGGTSARVTLSNLFGVQPLHVTHASIAVAATPGAPTAAHGTMRRLLFGGSPSVVIPPGRQVVSDPAPLKVPYDADLLVTTYSPTPSGPVTHHPRARQTSYVARGDRTEDPLGDAYTGQTPYWRYVTGVDVLSGKAEGAVVVIGDSITDGVTSTAGANRRWTDVLADRLDGRYGVLNAGISGNRLLSDGTGPSGLARFDRDVLSRSGVKAVVVVLGINDILRPPHELDAARITAGLEQLARRARTHGLRVVGSTVMPFEGTRAHTPQLEAVRDSVNEAIRTRGIFDAVVDFDEALRDPYAPDRLLPAYDSGDHLHPSDEGYRHMGTAFDLASLNRSADAAGV</sequence>
<dbReference type="PANTHER" id="PTHR43784">
    <property type="entry name" value="GDSL-LIKE LIPASE/ACYLHYDROLASE, PUTATIVE (AFU_ORTHOLOGUE AFUA_2G00820)-RELATED"/>
    <property type="match status" value="1"/>
</dbReference>
<dbReference type="SUPFAM" id="SSF52266">
    <property type="entry name" value="SGNH hydrolase"/>
    <property type="match status" value="1"/>
</dbReference>